<gene>
    <name evidence="2" type="ORF">PIB30_092012</name>
</gene>
<dbReference type="Proteomes" id="UP001341840">
    <property type="component" value="Unassembled WGS sequence"/>
</dbReference>
<feature type="transmembrane region" description="Helical" evidence="1">
    <location>
        <begin position="26"/>
        <end position="50"/>
    </location>
</feature>
<comment type="caution">
    <text evidence="2">The sequence shown here is derived from an EMBL/GenBank/DDBJ whole genome shotgun (WGS) entry which is preliminary data.</text>
</comment>
<accession>A0ABU6ZTC8</accession>
<protein>
    <submittedName>
        <fullName evidence="2">Uncharacterized protein</fullName>
    </submittedName>
</protein>
<sequence length="100" mass="11352">VVSRHIENDVTVKIVILGCRLRLRRFLYCGLVVSIHHHLVISAPCHLLVISEYCHRWPLCSVVFFIFAVIVTASVLDYCNYGVVILYLGHGLKCADDLSR</sequence>
<organism evidence="2 3">
    <name type="scientific">Stylosanthes scabra</name>
    <dbReference type="NCBI Taxonomy" id="79078"/>
    <lineage>
        <taxon>Eukaryota</taxon>
        <taxon>Viridiplantae</taxon>
        <taxon>Streptophyta</taxon>
        <taxon>Embryophyta</taxon>
        <taxon>Tracheophyta</taxon>
        <taxon>Spermatophyta</taxon>
        <taxon>Magnoliopsida</taxon>
        <taxon>eudicotyledons</taxon>
        <taxon>Gunneridae</taxon>
        <taxon>Pentapetalae</taxon>
        <taxon>rosids</taxon>
        <taxon>fabids</taxon>
        <taxon>Fabales</taxon>
        <taxon>Fabaceae</taxon>
        <taxon>Papilionoideae</taxon>
        <taxon>50 kb inversion clade</taxon>
        <taxon>dalbergioids sensu lato</taxon>
        <taxon>Dalbergieae</taxon>
        <taxon>Pterocarpus clade</taxon>
        <taxon>Stylosanthes</taxon>
    </lineage>
</organism>
<evidence type="ECO:0000256" key="1">
    <source>
        <dbReference type="SAM" id="Phobius"/>
    </source>
</evidence>
<proteinExistence type="predicted"/>
<keyword evidence="1" id="KW-0472">Membrane</keyword>
<evidence type="ECO:0000313" key="3">
    <source>
        <dbReference type="Proteomes" id="UP001341840"/>
    </source>
</evidence>
<name>A0ABU6ZTC8_9FABA</name>
<evidence type="ECO:0000313" key="2">
    <source>
        <dbReference type="EMBL" id="MED6225263.1"/>
    </source>
</evidence>
<reference evidence="2 3" key="1">
    <citation type="journal article" date="2023" name="Plants (Basel)">
        <title>Bridging the Gap: Combining Genomics and Transcriptomics Approaches to Understand Stylosanthes scabra, an Orphan Legume from the Brazilian Caatinga.</title>
        <authorList>
            <person name="Ferreira-Neto J.R.C."/>
            <person name="da Silva M.D."/>
            <person name="Binneck E."/>
            <person name="de Melo N.F."/>
            <person name="da Silva R.H."/>
            <person name="de Melo A.L.T.M."/>
            <person name="Pandolfi V."/>
            <person name="Bustamante F.O."/>
            <person name="Brasileiro-Vidal A.C."/>
            <person name="Benko-Iseppon A.M."/>
        </authorList>
    </citation>
    <scope>NUCLEOTIDE SEQUENCE [LARGE SCALE GENOMIC DNA]</scope>
    <source>
        <tissue evidence="2">Leaves</tissue>
    </source>
</reference>
<feature type="non-terminal residue" evidence="2">
    <location>
        <position position="1"/>
    </location>
</feature>
<keyword evidence="1" id="KW-1133">Transmembrane helix</keyword>
<feature type="transmembrane region" description="Helical" evidence="1">
    <location>
        <begin position="62"/>
        <end position="88"/>
    </location>
</feature>
<dbReference type="EMBL" id="JASCZI010273733">
    <property type="protein sequence ID" value="MED6225263.1"/>
    <property type="molecule type" value="Genomic_DNA"/>
</dbReference>
<keyword evidence="1" id="KW-0812">Transmembrane</keyword>
<keyword evidence="3" id="KW-1185">Reference proteome</keyword>